<dbReference type="Proteomes" id="UP000713904">
    <property type="component" value="Unassembled WGS sequence"/>
</dbReference>
<reference evidence="1 2" key="1">
    <citation type="submission" date="2020-05" db="EMBL/GenBank/DDBJ databases">
        <title>Draft genome of xy-202 and genomic insight in genome of the genus Peptostreptococcus.</title>
        <authorList>
            <person name="Zhang Z."/>
        </authorList>
    </citation>
    <scope>NUCLEOTIDE SEQUENCE [LARGE SCALE GENOMIC DNA]</scope>
    <source>
        <strain evidence="1 2">DSM 27025</strain>
    </source>
</reference>
<name>A0ABR6TNB9_9FIRM</name>
<proteinExistence type="predicted"/>
<dbReference type="RefSeq" id="WP_185624484.1">
    <property type="nucleotide sequence ID" value="NZ_JABGBW010000006.1"/>
</dbReference>
<evidence type="ECO:0000313" key="2">
    <source>
        <dbReference type="Proteomes" id="UP000713904"/>
    </source>
</evidence>
<evidence type="ECO:0008006" key="3">
    <source>
        <dbReference type="Google" id="ProtNLM"/>
    </source>
</evidence>
<sequence>MNKYLRKSITLVFVSSFIFLSGCGKEVFEDRRMSSQKDQGIELEYRIYNVALVDSGYNWFSEYLGDFISSLNEVDYKLNPKIVEKKIQDVETKKDQINGIDIKSVRKMMSKVEKNISEKEVNDPEFHNMMIENKSNVENNIKYMDKILDLIKSGLKLGLDGEYSKEDLQKINSIQSDIIEINDKNIKYQNQR</sequence>
<gene>
    <name evidence="1" type="ORF">HLB29_07150</name>
</gene>
<comment type="caution">
    <text evidence="1">The sequence shown here is derived from an EMBL/GenBank/DDBJ whole genome shotgun (WGS) entry which is preliminary data.</text>
</comment>
<dbReference type="PROSITE" id="PS51257">
    <property type="entry name" value="PROKAR_LIPOPROTEIN"/>
    <property type="match status" value="1"/>
</dbReference>
<accession>A0ABR6TNB9</accession>
<protein>
    <recommendedName>
        <fullName evidence="3">Lipoprotein</fullName>
    </recommendedName>
</protein>
<organism evidence="1 2">
    <name type="scientific">Peptostreptococcus canis</name>
    <dbReference type="NCBI Taxonomy" id="1159213"/>
    <lineage>
        <taxon>Bacteria</taxon>
        <taxon>Bacillati</taxon>
        <taxon>Bacillota</taxon>
        <taxon>Clostridia</taxon>
        <taxon>Peptostreptococcales</taxon>
        <taxon>Peptostreptococcaceae</taxon>
        <taxon>Peptostreptococcus</taxon>
    </lineage>
</organism>
<evidence type="ECO:0000313" key="1">
    <source>
        <dbReference type="EMBL" id="MBC2576461.1"/>
    </source>
</evidence>
<keyword evidence="2" id="KW-1185">Reference proteome</keyword>
<dbReference type="EMBL" id="JABGBW010000006">
    <property type="protein sequence ID" value="MBC2576461.1"/>
    <property type="molecule type" value="Genomic_DNA"/>
</dbReference>